<evidence type="ECO:0000259" key="17">
    <source>
        <dbReference type="PROSITE" id="PS50106"/>
    </source>
</evidence>
<feature type="compositionally biased region" description="Basic and acidic residues" evidence="15">
    <location>
        <begin position="1108"/>
        <end position="1119"/>
    </location>
</feature>
<dbReference type="InterPro" id="IPR000961">
    <property type="entry name" value="AGC-kinase_C"/>
</dbReference>
<dbReference type="InterPro" id="IPR050236">
    <property type="entry name" value="Ser_Thr_kinase_AGC"/>
</dbReference>
<dbReference type="PANTHER" id="PTHR24356">
    <property type="entry name" value="SERINE/THREONINE-PROTEIN KINASE"/>
    <property type="match status" value="1"/>
</dbReference>
<evidence type="ECO:0000256" key="8">
    <source>
        <dbReference type="ARBA" id="ARBA00022679"/>
    </source>
</evidence>
<dbReference type="PROSITE" id="PS50106">
    <property type="entry name" value="PDZ"/>
    <property type="match status" value="1"/>
</dbReference>
<feature type="compositionally biased region" description="Gly residues" evidence="15">
    <location>
        <begin position="1246"/>
        <end position="1257"/>
    </location>
</feature>
<dbReference type="Gene3D" id="1.10.510.10">
    <property type="entry name" value="Transferase(Phosphotransferase) domain 1"/>
    <property type="match status" value="1"/>
</dbReference>
<dbReference type="EC" id="2.7.11.1" evidence="4"/>
<dbReference type="Gene3D" id="2.30.42.10">
    <property type="match status" value="1"/>
</dbReference>
<dbReference type="InterPro" id="IPR037711">
    <property type="entry name" value="MAST"/>
</dbReference>
<reference evidence="19" key="3">
    <citation type="submission" date="2025-09" db="UniProtKB">
        <authorList>
            <consortium name="Ensembl"/>
        </authorList>
    </citation>
    <scope>IDENTIFICATION</scope>
</reference>
<feature type="region of interest" description="Disordered" evidence="15">
    <location>
        <begin position="1239"/>
        <end position="1265"/>
    </location>
</feature>
<evidence type="ECO:0000313" key="20">
    <source>
        <dbReference type="Proteomes" id="UP000694563"/>
    </source>
</evidence>
<protein>
    <recommendedName>
        <fullName evidence="4">non-specific serine/threonine protein kinase</fullName>
        <ecNumber evidence="4">2.7.11.1</ecNumber>
    </recommendedName>
</protein>
<keyword evidence="12" id="KW-0460">Magnesium</keyword>
<dbReference type="CDD" id="cd05609">
    <property type="entry name" value="STKc_MAST"/>
    <property type="match status" value="1"/>
</dbReference>
<keyword evidence="5" id="KW-0963">Cytoplasm</keyword>
<dbReference type="InterPro" id="IPR008271">
    <property type="entry name" value="Ser/Thr_kinase_AS"/>
</dbReference>
<comment type="catalytic activity">
    <reaction evidence="14">
        <text>L-seryl-[protein] + ATP = O-phospho-L-seryl-[protein] + ADP + H(+)</text>
        <dbReference type="Rhea" id="RHEA:17989"/>
        <dbReference type="Rhea" id="RHEA-COMP:9863"/>
        <dbReference type="Rhea" id="RHEA-COMP:11604"/>
        <dbReference type="ChEBI" id="CHEBI:15378"/>
        <dbReference type="ChEBI" id="CHEBI:29999"/>
        <dbReference type="ChEBI" id="CHEBI:30616"/>
        <dbReference type="ChEBI" id="CHEBI:83421"/>
        <dbReference type="ChEBI" id="CHEBI:456216"/>
        <dbReference type="EC" id="2.7.11.1"/>
    </reaction>
</comment>
<feature type="compositionally biased region" description="Basic and acidic residues" evidence="15">
    <location>
        <begin position="561"/>
        <end position="594"/>
    </location>
</feature>
<dbReference type="GO" id="GO:0005737">
    <property type="term" value="C:cytoplasm"/>
    <property type="evidence" value="ECO:0007669"/>
    <property type="project" value="UniProtKB-SubCell"/>
</dbReference>
<evidence type="ECO:0000256" key="15">
    <source>
        <dbReference type="SAM" id="MobiDB-lite"/>
    </source>
</evidence>
<dbReference type="InterPro" id="IPR001478">
    <property type="entry name" value="PDZ"/>
</dbReference>
<dbReference type="SUPFAM" id="SSF140482">
    <property type="entry name" value="MAST3 pre-PK domain-like"/>
    <property type="match status" value="1"/>
</dbReference>
<feature type="region of interest" description="Disordered" evidence="15">
    <location>
        <begin position="863"/>
        <end position="892"/>
    </location>
</feature>
<keyword evidence="7" id="KW-0597">Phosphoprotein</keyword>
<keyword evidence="20" id="KW-1185">Reference proteome</keyword>
<keyword evidence="10" id="KW-0418">Kinase</keyword>
<dbReference type="SMART" id="SM00220">
    <property type="entry name" value="S_TKc"/>
    <property type="match status" value="1"/>
</dbReference>
<feature type="region of interest" description="Disordered" evidence="15">
    <location>
        <begin position="1311"/>
        <end position="1346"/>
    </location>
</feature>
<dbReference type="FunFam" id="1.20.1480.20:FF:000001">
    <property type="entry name" value="microtubule-associated serine/threonine-protein kinase 4 isoform X1"/>
    <property type="match status" value="1"/>
</dbReference>
<comment type="catalytic activity">
    <reaction evidence="13">
        <text>L-threonyl-[protein] + ATP = O-phospho-L-threonyl-[protein] + ADP + H(+)</text>
        <dbReference type="Rhea" id="RHEA:46608"/>
        <dbReference type="Rhea" id="RHEA-COMP:11060"/>
        <dbReference type="Rhea" id="RHEA-COMP:11605"/>
        <dbReference type="ChEBI" id="CHEBI:15378"/>
        <dbReference type="ChEBI" id="CHEBI:30013"/>
        <dbReference type="ChEBI" id="CHEBI:30616"/>
        <dbReference type="ChEBI" id="CHEBI:61977"/>
        <dbReference type="ChEBI" id="CHEBI:456216"/>
        <dbReference type="EC" id="2.7.11.1"/>
    </reaction>
</comment>
<feature type="compositionally biased region" description="Gly residues" evidence="15">
    <location>
        <begin position="1129"/>
        <end position="1140"/>
    </location>
</feature>
<dbReference type="PROSITE" id="PS00108">
    <property type="entry name" value="PROTEIN_KINASE_ST"/>
    <property type="match status" value="1"/>
</dbReference>
<feature type="region of interest" description="Disordered" evidence="15">
    <location>
        <begin position="188"/>
        <end position="209"/>
    </location>
</feature>
<evidence type="ECO:0000256" key="5">
    <source>
        <dbReference type="ARBA" id="ARBA00022490"/>
    </source>
</evidence>
<name>A0A8C3UHW0_CATUS</name>
<evidence type="ECO:0000256" key="14">
    <source>
        <dbReference type="ARBA" id="ARBA00048679"/>
    </source>
</evidence>
<evidence type="ECO:0000256" key="4">
    <source>
        <dbReference type="ARBA" id="ARBA00012513"/>
    </source>
</evidence>
<dbReference type="InterPro" id="IPR011009">
    <property type="entry name" value="Kinase-like_dom_sf"/>
</dbReference>
<feature type="compositionally biased region" description="Basic and acidic residues" evidence="15">
    <location>
        <begin position="627"/>
        <end position="638"/>
    </location>
</feature>
<dbReference type="GO" id="GO:0035556">
    <property type="term" value="P:intracellular signal transduction"/>
    <property type="evidence" value="ECO:0007669"/>
    <property type="project" value="TreeGrafter"/>
</dbReference>
<dbReference type="GO" id="GO:0007010">
    <property type="term" value="P:cytoskeleton organization"/>
    <property type="evidence" value="ECO:0007669"/>
    <property type="project" value="TreeGrafter"/>
</dbReference>
<evidence type="ECO:0000256" key="1">
    <source>
        <dbReference type="ARBA" id="ARBA00001946"/>
    </source>
</evidence>
<evidence type="ECO:0000256" key="11">
    <source>
        <dbReference type="ARBA" id="ARBA00022840"/>
    </source>
</evidence>
<dbReference type="GO" id="GO:0005524">
    <property type="term" value="F:ATP binding"/>
    <property type="evidence" value="ECO:0007669"/>
    <property type="project" value="UniProtKB-KW"/>
</dbReference>
<feature type="compositionally biased region" description="Low complexity" evidence="15">
    <location>
        <begin position="729"/>
        <end position="752"/>
    </location>
</feature>
<evidence type="ECO:0000256" key="3">
    <source>
        <dbReference type="ARBA" id="ARBA00009903"/>
    </source>
</evidence>
<evidence type="ECO:0000256" key="13">
    <source>
        <dbReference type="ARBA" id="ARBA00047899"/>
    </source>
</evidence>
<reference evidence="19" key="1">
    <citation type="submission" date="2020-10" db="EMBL/GenBank/DDBJ databases">
        <title>Catharus ustulatus (Swainson's thrush) genome, bCatUst1, primary haplotype v2.</title>
        <authorList>
            <person name="Delmore K."/>
            <person name="Vafadar M."/>
            <person name="Formenti G."/>
            <person name="Chow W."/>
            <person name="Pelan S."/>
            <person name="Howe K."/>
            <person name="Rhie A."/>
            <person name="Mountcastle J."/>
            <person name="Haase B."/>
            <person name="Fedrigo O."/>
            <person name="Jarvis E.D."/>
        </authorList>
    </citation>
    <scope>NUCLEOTIDE SEQUENCE [LARGE SCALE GENOMIC DNA]</scope>
</reference>
<feature type="domain" description="PDZ" evidence="17">
    <location>
        <begin position="769"/>
        <end position="857"/>
    </location>
</feature>
<dbReference type="PROSITE" id="PS51285">
    <property type="entry name" value="AGC_KINASE_CTER"/>
    <property type="match status" value="1"/>
</dbReference>
<organism evidence="19 20">
    <name type="scientific">Catharus ustulatus</name>
    <name type="common">Russet-backed thrush</name>
    <name type="synonym">Hylocichla ustulatus</name>
    <dbReference type="NCBI Taxonomy" id="91951"/>
    <lineage>
        <taxon>Eukaryota</taxon>
        <taxon>Metazoa</taxon>
        <taxon>Chordata</taxon>
        <taxon>Craniata</taxon>
        <taxon>Vertebrata</taxon>
        <taxon>Euteleostomi</taxon>
        <taxon>Archelosauria</taxon>
        <taxon>Archosauria</taxon>
        <taxon>Dinosauria</taxon>
        <taxon>Saurischia</taxon>
        <taxon>Theropoda</taxon>
        <taxon>Coelurosauria</taxon>
        <taxon>Aves</taxon>
        <taxon>Neognathae</taxon>
        <taxon>Neoaves</taxon>
        <taxon>Telluraves</taxon>
        <taxon>Australaves</taxon>
        <taxon>Passeriformes</taxon>
        <taxon>Turdidae</taxon>
        <taxon>Catharus</taxon>
    </lineage>
</organism>
<dbReference type="PROSITE" id="PS50011">
    <property type="entry name" value="PROTEIN_KINASE_DOM"/>
    <property type="match status" value="1"/>
</dbReference>
<keyword evidence="11" id="KW-0067">ATP-binding</keyword>
<feature type="region of interest" description="Disordered" evidence="15">
    <location>
        <begin position="503"/>
        <end position="536"/>
    </location>
</feature>
<evidence type="ECO:0000256" key="10">
    <source>
        <dbReference type="ARBA" id="ARBA00022777"/>
    </source>
</evidence>
<dbReference type="InterPro" id="IPR023142">
    <property type="entry name" value="MAST_pre-PK_dom_sf"/>
</dbReference>
<accession>A0A8C3UHW0</accession>
<comment type="subcellular location">
    <subcellularLocation>
        <location evidence="2">Cytoplasm</location>
    </subcellularLocation>
</comment>
<reference evidence="19" key="2">
    <citation type="submission" date="2025-08" db="UniProtKB">
        <authorList>
            <consortium name="Ensembl"/>
        </authorList>
    </citation>
    <scope>IDENTIFICATION</scope>
</reference>
<feature type="region of interest" description="Disordered" evidence="15">
    <location>
        <begin position="551"/>
        <end position="660"/>
    </location>
</feature>
<dbReference type="Gene3D" id="3.30.200.20">
    <property type="entry name" value="Phosphorylase Kinase, domain 1"/>
    <property type="match status" value="1"/>
</dbReference>
<dbReference type="PANTHER" id="PTHR24356:SF150">
    <property type="entry name" value="MICROTUBULE-ASSOCIATED SERINE_THREONINE-PROTEIN KINASE 1"/>
    <property type="match status" value="1"/>
</dbReference>
<evidence type="ECO:0000259" key="18">
    <source>
        <dbReference type="PROSITE" id="PS51285"/>
    </source>
</evidence>
<dbReference type="InterPro" id="IPR015022">
    <property type="entry name" value="MAST_pre-PK_dom"/>
</dbReference>
<comment type="cofactor">
    <cofactor evidence="1">
        <name>Mg(2+)</name>
        <dbReference type="ChEBI" id="CHEBI:18420"/>
    </cofactor>
</comment>
<dbReference type="Ensembl" id="ENSCUST00005016429.1">
    <property type="protein sequence ID" value="ENSCUSP00005015826.1"/>
    <property type="gene ID" value="ENSCUSG00005010131.1"/>
</dbReference>
<evidence type="ECO:0000256" key="6">
    <source>
        <dbReference type="ARBA" id="ARBA00022527"/>
    </source>
</evidence>
<dbReference type="FunFam" id="2.30.42.10:FF:000008">
    <property type="entry name" value="microtubule-associated serine/threonine-protein kinase 4 isoform X2"/>
    <property type="match status" value="1"/>
</dbReference>
<dbReference type="SUPFAM" id="SSF50156">
    <property type="entry name" value="PDZ domain-like"/>
    <property type="match status" value="1"/>
</dbReference>
<dbReference type="SUPFAM" id="SSF56112">
    <property type="entry name" value="Protein kinase-like (PK-like)"/>
    <property type="match status" value="1"/>
</dbReference>
<feature type="compositionally biased region" description="Basic and acidic residues" evidence="15">
    <location>
        <begin position="1050"/>
        <end position="1060"/>
    </location>
</feature>
<dbReference type="Proteomes" id="UP000694563">
    <property type="component" value="Chromosome 33"/>
</dbReference>
<sequence length="1346" mass="143634">SLVATLPSPFWPHGVTTSSVPHSVAPWPPSPPPWPPSLALWPPSPPSWPPLSPPQASAQMQERLEEFVRGCGPGGTPLADGALSFIQHQLAELARDCLAKARHGLVTAGYFCELQENMERLLQDAYERSESEEVAFITQLVKRLLIIISRPARLLECLVSAAPVPGRLTCVTSLTWVVSPVPQVVSPVPPHPQGRAAAPRPKEPPGESDFETIKLISNGAYGAVYLVRHTATRQRFAMKKINKQNLLLRNQVHQAFVERDILTFAENPFVVSMFCSFQTRRHLCMVMEYVEGGDCATLLKHIGALPLELARLYFAETVLALEYLHTYGIVHRDLKPDNLLITSLGHVKLTDFGLSKMGLMSLTTNLYEGHMEKDAREFRDKQVCGTPEYIAPEVILRQGYGKPVDWWAMGIVLYEFLVGCVPFFGDTPEELFGQVISDEILWPEGDEALPPDAQHLISCLLQPDPLRRLGAGGAQEVKAHGFFAALDWTGLLRQKAEFVPHLESEEDTSYFDTRSDRYPHVTSYEDEDTTEDEPVEIRQFSSCSPRFSKVYSSLEQLSQEPKPKGRPRDEGRRDGFTRERGWRTGSPELKHRSAGEGAPPEGEGSPPPGARRRFSALLEPARPGGAPEERRNGGREGPPEGGSEEPGVCREGGEGSLRCGRVTPLSLFVAARAGELPPARTELGLRRPRHPGVAPAEGGGDKRSPRAPGKVTKSASATALSVIIPREAPGSSPLGSPMSPRSLSSDPSSRDSSPGRELAPAVAAPPRSPIAIPRPGKKFGFTLRAIRVYLGDSDVYSVHHVVWHVEEGGPAQEAGLCAGDLITHVNGEPVHGLVHTEVVELILKSGTKVLVTTTPLENTSIRLGPARRRSARAKMARRNRRGGTGSGHERRRSALFRHLARQASLLHTSRSLTSLSRSLSSSDSLPASPTHARARDPGTGVGLREEGAGLWGASPPSSSPGSSAPPSPAGPHLRPSSLQGLSPKLQRQYRAARCRSAGSIPLSPLAHTPSPPAASPPAFPAKLHPKAAESPRLARRGLPEKAAPGPPRKLGLEPPRKDFPAEPPLQSLAEWDGEGPAEPPPPAPPARRLGRQELPLLLGGPPGAEPPPPREPEEPERGARGCTAPTPGCGSGGTPGGGGDTRSPSWGHPGTPREEIWGGDTRSPSWGPPGTPREEIWGSRSPHNPWGAARGYLGGVTALGTPLTLPGPDTQGLTRCLSRHAPGTPPHTPRDVTALPGPFAAAEPNGPGGPGDTGGTPRGHRGTPGRVGAGWGGVGGGVSGGFWGFLGELGARWCELGFNGGVSGGNWGVLGGDNRSVSPSPAPHGAAFGPPRVAPGPERCPVARHR</sequence>
<feature type="compositionally biased region" description="Low complexity" evidence="15">
    <location>
        <begin position="952"/>
        <end position="962"/>
    </location>
</feature>
<feature type="compositionally biased region" description="Low complexity" evidence="15">
    <location>
        <begin position="759"/>
        <end position="774"/>
    </location>
</feature>
<feature type="domain" description="Protein kinase" evidence="16">
    <location>
        <begin position="210"/>
        <end position="483"/>
    </location>
</feature>
<dbReference type="Pfam" id="PF17820">
    <property type="entry name" value="PDZ_6"/>
    <property type="match status" value="1"/>
</dbReference>
<dbReference type="Gene3D" id="1.20.1480.20">
    <property type="entry name" value="MAST3 pre-PK domain-like"/>
    <property type="match status" value="1"/>
</dbReference>
<feature type="compositionally biased region" description="Pro residues" evidence="15">
    <location>
        <begin position="1009"/>
        <end position="1019"/>
    </location>
</feature>
<keyword evidence="9" id="KW-0547">Nucleotide-binding</keyword>
<feature type="compositionally biased region" description="Low complexity" evidence="15">
    <location>
        <begin position="595"/>
        <end position="604"/>
    </location>
</feature>
<feature type="region of interest" description="Disordered" evidence="15">
    <location>
        <begin position="1000"/>
        <end position="1182"/>
    </location>
</feature>
<dbReference type="Pfam" id="PF08926">
    <property type="entry name" value="DUF1908"/>
    <property type="match status" value="1"/>
</dbReference>
<gene>
    <name evidence="19" type="primary">MAST1</name>
</gene>
<feature type="domain" description="AGC-kinase C-terminal" evidence="18">
    <location>
        <begin position="484"/>
        <end position="552"/>
    </location>
</feature>
<keyword evidence="6" id="KW-0723">Serine/threonine-protein kinase</keyword>
<feature type="region of interest" description="Disordered" evidence="15">
    <location>
        <begin position="672"/>
        <end position="774"/>
    </location>
</feature>
<dbReference type="InterPro" id="IPR041489">
    <property type="entry name" value="PDZ_6"/>
</dbReference>
<feature type="compositionally biased region" description="Low complexity" evidence="15">
    <location>
        <begin position="917"/>
        <end position="931"/>
    </location>
</feature>
<dbReference type="SMART" id="SM00228">
    <property type="entry name" value="PDZ"/>
    <property type="match status" value="1"/>
</dbReference>
<dbReference type="InterPro" id="IPR036034">
    <property type="entry name" value="PDZ_sf"/>
</dbReference>
<feature type="region of interest" description="Disordered" evidence="15">
    <location>
        <begin position="917"/>
        <end position="979"/>
    </location>
</feature>
<evidence type="ECO:0000256" key="2">
    <source>
        <dbReference type="ARBA" id="ARBA00004496"/>
    </source>
</evidence>
<dbReference type="FunFam" id="1.10.510.10:FF:000012">
    <property type="entry name" value="microtubule-associated serine/threonine-protein kinase 2 isoform X1"/>
    <property type="match status" value="1"/>
</dbReference>
<evidence type="ECO:0000259" key="16">
    <source>
        <dbReference type="PROSITE" id="PS50011"/>
    </source>
</evidence>
<proteinExistence type="inferred from homology"/>
<comment type="similarity">
    <text evidence="3">Belongs to the protein kinase superfamily. AGC Ser/Thr protein kinase family.</text>
</comment>
<feature type="compositionally biased region" description="Acidic residues" evidence="15">
    <location>
        <begin position="524"/>
        <end position="534"/>
    </location>
</feature>
<dbReference type="GO" id="GO:0004674">
    <property type="term" value="F:protein serine/threonine kinase activity"/>
    <property type="evidence" value="ECO:0007669"/>
    <property type="project" value="UniProtKB-KW"/>
</dbReference>
<dbReference type="FunFam" id="3.30.200.20:FF:000012">
    <property type="entry name" value="microtubule-associated serine/threonine-protein kinase 2 isoform X1"/>
    <property type="match status" value="1"/>
</dbReference>
<evidence type="ECO:0000313" key="19">
    <source>
        <dbReference type="Ensembl" id="ENSCUSP00005015826.1"/>
    </source>
</evidence>
<feature type="compositionally biased region" description="Basic residues" evidence="15">
    <location>
        <begin position="865"/>
        <end position="881"/>
    </location>
</feature>
<evidence type="ECO:0000256" key="12">
    <source>
        <dbReference type="ARBA" id="ARBA00022842"/>
    </source>
</evidence>
<keyword evidence="8" id="KW-0808">Transferase</keyword>
<evidence type="ECO:0000256" key="7">
    <source>
        <dbReference type="ARBA" id="ARBA00022553"/>
    </source>
</evidence>
<evidence type="ECO:0000256" key="9">
    <source>
        <dbReference type="ARBA" id="ARBA00022741"/>
    </source>
</evidence>
<dbReference type="InterPro" id="IPR000719">
    <property type="entry name" value="Prot_kinase_dom"/>
</dbReference>
<dbReference type="Pfam" id="PF00069">
    <property type="entry name" value="Pkinase"/>
    <property type="match status" value="1"/>
</dbReference>
<dbReference type="GO" id="GO:0000287">
    <property type="term" value="F:magnesium ion binding"/>
    <property type="evidence" value="ECO:0007669"/>
    <property type="project" value="InterPro"/>
</dbReference>